<dbReference type="AlphaFoldDB" id="A0A6A6QW26"/>
<dbReference type="EMBL" id="MU004188">
    <property type="protein sequence ID" value="KAF2496389.1"/>
    <property type="molecule type" value="Genomic_DNA"/>
</dbReference>
<reference evidence="3" key="1">
    <citation type="journal article" date="2020" name="Stud. Mycol.">
        <title>101 Dothideomycetes genomes: a test case for predicting lifestyles and emergence of pathogens.</title>
        <authorList>
            <person name="Haridas S."/>
            <person name="Albert R."/>
            <person name="Binder M."/>
            <person name="Bloem J."/>
            <person name="Labutti K."/>
            <person name="Salamov A."/>
            <person name="Andreopoulos B."/>
            <person name="Baker S."/>
            <person name="Barry K."/>
            <person name="Bills G."/>
            <person name="Bluhm B."/>
            <person name="Cannon C."/>
            <person name="Castanera R."/>
            <person name="Culley D."/>
            <person name="Daum C."/>
            <person name="Ezra D."/>
            <person name="Gonzalez J."/>
            <person name="Henrissat B."/>
            <person name="Kuo A."/>
            <person name="Liang C."/>
            <person name="Lipzen A."/>
            <person name="Lutzoni F."/>
            <person name="Magnuson J."/>
            <person name="Mondo S."/>
            <person name="Nolan M."/>
            <person name="Ohm R."/>
            <person name="Pangilinan J."/>
            <person name="Park H.-J."/>
            <person name="Ramirez L."/>
            <person name="Alfaro M."/>
            <person name="Sun H."/>
            <person name="Tritt A."/>
            <person name="Yoshinaga Y."/>
            <person name="Zwiers L.-H."/>
            <person name="Turgeon B."/>
            <person name="Goodwin S."/>
            <person name="Spatafora J."/>
            <person name="Crous P."/>
            <person name="Grigoriev I."/>
        </authorList>
    </citation>
    <scope>NUCLEOTIDE SEQUENCE</scope>
    <source>
        <strain evidence="3">CBS 269.34</strain>
    </source>
</reference>
<evidence type="ECO:0000313" key="4">
    <source>
        <dbReference type="Proteomes" id="UP000799750"/>
    </source>
</evidence>
<protein>
    <submittedName>
        <fullName evidence="3">Uncharacterized protein</fullName>
    </submittedName>
</protein>
<evidence type="ECO:0000256" key="1">
    <source>
        <dbReference type="SAM" id="MobiDB-lite"/>
    </source>
</evidence>
<sequence length="284" mass="30820">MKHFLSTLCGSLALLISAVNGAPFLDSRQDDGPYCGELSSEQQGASIDGVAGGDTHLMLTKDKCHPMILCAPKLVNNVRHVKVYPECACYLWDNPTCGNAAKGVGVNLDVDLPKDLDQQVGSYWCKPAPNNTLPVTILSDASTTDLICKLDHPDKKASTETSQTLPPAKRAESHDLVPRTDTCGFFSTEHGGQGNFGFLNKDELCHTFPPGFDNGVSSIHVSDGCECSFWLEHHCISWPDVHASNAFKDLNGKFDKELSTYSCRLKDSNAKTGFFYGAENVTSI</sequence>
<feature type="signal peptide" evidence="2">
    <location>
        <begin position="1"/>
        <end position="21"/>
    </location>
</feature>
<feature type="chain" id="PRO_5025574500" evidence="2">
    <location>
        <begin position="22"/>
        <end position="284"/>
    </location>
</feature>
<name>A0A6A6QW26_9PEZI</name>
<proteinExistence type="predicted"/>
<evidence type="ECO:0000313" key="3">
    <source>
        <dbReference type="EMBL" id="KAF2496389.1"/>
    </source>
</evidence>
<evidence type="ECO:0000256" key="2">
    <source>
        <dbReference type="SAM" id="SignalP"/>
    </source>
</evidence>
<organism evidence="3 4">
    <name type="scientific">Lophium mytilinum</name>
    <dbReference type="NCBI Taxonomy" id="390894"/>
    <lineage>
        <taxon>Eukaryota</taxon>
        <taxon>Fungi</taxon>
        <taxon>Dikarya</taxon>
        <taxon>Ascomycota</taxon>
        <taxon>Pezizomycotina</taxon>
        <taxon>Dothideomycetes</taxon>
        <taxon>Pleosporomycetidae</taxon>
        <taxon>Mytilinidiales</taxon>
        <taxon>Mytilinidiaceae</taxon>
        <taxon>Lophium</taxon>
    </lineage>
</organism>
<keyword evidence="4" id="KW-1185">Reference proteome</keyword>
<keyword evidence="2" id="KW-0732">Signal</keyword>
<feature type="region of interest" description="Disordered" evidence="1">
    <location>
        <begin position="154"/>
        <end position="173"/>
    </location>
</feature>
<dbReference type="Proteomes" id="UP000799750">
    <property type="component" value="Unassembled WGS sequence"/>
</dbReference>
<accession>A0A6A6QW26</accession>
<gene>
    <name evidence="3" type="ORF">BU16DRAFT_561208</name>
</gene>